<dbReference type="Gene3D" id="1.20.1270.60">
    <property type="entry name" value="Arfaptin homology (AH) domain/BAR domain"/>
    <property type="match status" value="1"/>
</dbReference>
<dbReference type="RefSeq" id="XP_027614964.1">
    <property type="nucleotide sequence ID" value="XM_027759163.1"/>
</dbReference>
<comment type="caution">
    <text evidence="1">The sequence shown here is derived from an EMBL/GenBank/DDBJ whole genome shotgun (WGS) entry which is preliminary data.</text>
</comment>
<keyword evidence="2" id="KW-1185">Reference proteome</keyword>
<dbReference type="SUPFAM" id="SSF103657">
    <property type="entry name" value="BAR/IMD domain-like"/>
    <property type="match status" value="1"/>
</dbReference>
<evidence type="ECO:0000313" key="2">
    <source>
        <dbReference type="Proteomes" id="UP000287166"/>
    </source>
</evidence>
<dbReference type="InterPro" id="IPR027267">
    <property type="entry name" value="AH/BAR_dom_sf"/>
</dbReference>
<evidence type="ECO:0000313" key="1">
    <source>
        <dbReference type="EMBL" id="GBE84051.1"/>
    </source>
</evidence>
<accession>A0A401GP82</accession>
<dbReference type="EMBL" id="BFAD01000006">
    <property type="protein sequence ID" value="GBE84051.1"/>
    <property type="molecule type" value="Genomic_DNA"/>
</dbReference>
<dbReference type="Proteomes" id="UP000287166">
    <property type="component" value="Unassembled WGS sequence"/>
</dbReference>
<name>A0A401GP82_9APHY</name>
<sequence>MKNHEIMVENRLHSTQHLNEMSEGLATHTIFYVWVRYNALRRSSTKELASRYKCTLQDSEIATEKIKNNFDVTGEELERFKRENLTVRPCRVVHVGGRNPGNIQKQEDDVRARMSNMSDTYRRMVTQTQTIRQEYFNFRLPRILRALKRVRGRDRFRNAVPSLSVSVPI</sequence>
<dbReference type="STRING" id="139825.A0A401GP82"/>
<protein>
    <submittedName>
        <fullName evidence="1">Uncharacterized protein</fullName>
    </submittedName>
</protein>
<gene>
    <name evidence="1" type="ORF">SCP_0600280</name>
</gene>
<dbReference type="AlphaFoldDB" id="A0A401GP82"/>
<reference evidence="1 2" key="1">
    <citation type="journal article" date="2018" name="Sci. Rep.">
        <title>Genome sequence of the cauliflower mushroom Sparassis crispa (Hanabiratake) and its association with beneficial usage.</title>
        <authorList>
            <person name="Kiyama R."/>
            <person name="Furutani Y."/>
            <person name="Kawaguchi K."/>
            <person name="Nakanishi T."/>
        </authorList>
    </citation>
    <scope>NUCLEOTIDE SEQUENCE [LARGE SCALE GENOMIC DNA]</scope>
</reference>
<dbReference type="OrthoDB" id="79452at2759"/>
<organism evidence="1 2">
    <name type="scientific">Sparassis crispa</name>
    <dbReference type="NCBI Taxonomy" id="139825"/>
    <lineage>
        <taxon>Eukaryota</taxon>
        <taxon>Fungi</taxon>
        <taxon>Dikarya</taxon>
        <taxon>Basidiomycota</taxon>
        <taxon>Agaricomycotina</taxon>
        <taxon>Agaricomycetes</taxon>
        <taxon>Polyporales</taxon>
        <taxon>Sparassidaceae</taxon>
        <taxon>Sparassis</taxon>
    </lineage>
</organism>
<proteinExistence type="predicted"/>
<dbReference type="GeneID" id="38780968"/>
<dbReference type="InParanoid" id="A0A401GP82"/>